<keyword evidence="8" id="KW-0964">Secreted</keyword>
<evidence type="ECO:0000256" key="1">
    <source>
        <dbReference type="ARBA" id="ARBA00009388"/>
    </source>
</evidence>
<comment type="caution">
    <text evidence="12">The sequence shown here is derived from an EMBL/GenBank/DDBJ whole genome shotgun (WGS) entry which is preliminary data.</text>
</comment>
<evidence type="ECO:0000256" key="5">
    <source>
        <dbReference type="ARBA" id="ARBA00022833"/>
    </source>
</evidence>
<reference evidence="12 13" key="2">
    <citation type="submission" date="2020-08" db="EMBL/GenBank/DDBJ databases">
        <title>The Agave Microbiome: Exploring the role of microbial communities in plant adaptations to desert environments.</title>
        <authorList>
            <person name="Partida-Martinez L.P."/>
        </authorList>
    </citation>
    <scope>NUCLEOTIDE SEQUENCE [LARGE SCALE GENOMIC DNA]</scope>
    <source>
        <strain evidence="12 13">AT2.17</strain>
    </source>
</reference>
<dbReference type="Proteomes" id="UP000549911">
    <property type="component" value="Unassembled WGS sequence"/>
</dbReference>
<dbReference type="EMBL" id="JACCBW010000001">
    <property type="protein sequence ID" value="NYE35766.1"/>
    <property type="molecule type" value="Genomic_DNA"/>
</dbReference>
<dbReference type="PANTHER" id="PTHR43579">
    <property type="match status" value="1"/>
</dbReference>
<feature type="active site" evidence="7">
    <location>
        <position position="156"/>
    </location>
</feature>
<dbReference type="EC" id="3.4.24.-" evidence="8"/>
<keyword evidence="5 8" id="KW-0862">Zinc</keyword>
<comment type="cofactor">
    <cofactor evidence="8">
        <name>Zn(2+)</name>
        <dbReference type="ChEBI" id="CHEBI:29105"/>
    </cofactor>
</comment>
<evidence type="ECO:0000313" key="13">
    <source>
        <dbReference type="Proteomes" id="UP000549911"/>
    </source>
</evidence>
<dbReference type="GO" id="GO:0005576">
    <property type="term" value="C:extracellular region"/>
    <property type="evidence" value="ECO:0007669"/>
    <property type="project" value="UniProtKB-SubCell"/>
</dbReference>
<comment type="subcellular location">
    <subcellularLocation>
        <location evidence="8">Secreted</location>
    </subcellularLocation>
</comment>
<dbReference type="RefSeq" id="WP_179618378.1">
    <property type="nucleotide sequence ID" value="NZ_JACCBW010000001.1"/>
</dbReference>
<dbReference type="Gene3D" id="3.10.170.10">
    <property type="match status" value="1"/>
</dbReference>
<dbReference type="Pfam" id="PF02868">
    <property type="entry name" value="Peptidase_M4_C"/>
    <property type="match status" value="1"/>
</dbReference>
<feature type="domain" description="Peptidase M4" evidence="10">
    <location>
        <begin position="80"/>
        <end position="163"/>
    </location>
</feature>
<feature type="active site" description="Proton donor" evidence="7">
    <location>
        <position position="257"/>
    </location>
</feature>
<keyword evidence="6 8" id="KW-0482">Metalloprotease</keyword>
<dbReference type="InterPro" id="IPR023612">
    <property type="entry name" value="Peptidase_M4"/>
</dbReference>
<dbReference type="AlphaFoldDB" id="A0A7Y9H0K3"/>
<sequence>MRTRDTTPHCTFIPPWLAERVDGPDAVARDEALRAQRRATTGSPRAVAPAATAWTVHDAGSTTSLPGTPARSAGEPETGDVAVDEAAVGIESTLQMFAEAFSRDSYDDAGAPVSLTVHYGSGYNNAFWDGTQLVFGDGDGRVFERFTKPVDVLAHEFSHAVVERTADLAYRDQSGALNESVADVFAACLKQRLLGQQAADGDWLIGEGLFVAGIQARALRDMAAPGTAYDDPQLGADPQVGHMDDFIDTADDNGGVHLNSGIPNRAFQLAAVAVGSTALEGAGRIWYAALTGGDVPSDADFATFAAATVAAAGEQADAVREAWAQVGVQPAAPGGVPAPASQGRLRVERSGGFVGRSEAAEVDLDPGDPGLGDLVRQALGGSDLRDVPPRPDMFVYSFSVDGGAPVRVPEHLLSASQAELARRVLQPGSEV</sequence>
<organism evidence="12 13">
    <name type="scientific">Nocardioides cavernae</name>
    <dbReference type="NCBI Taxonomy" id="1921566"/>
    <lineage>
        <taxon>Bacteria</taxon>
        <taxon>Bacillati</taxon>
        <taxon>Actinomycetota</taxon>
        <taxon>Actinomycetes</taxon>
        <taxon>Propionibacteriales</taxon>
        <taxon>Nocardioidaceae</taxon>
        <taxon>Nocardioides</taxon>
    </lineage>
</organism>
<evidence type="ECO:0000256" key="8">
    <source>
        <dbReference type="RuleBase" id="RU366073"/>
    </source>
</evidence>
<keyword evidence="13" id="KW-1185">Reference proteome</keyword>
<evidence type="ECO:0000256" key="3">
    <source>
        <dbReference type="ARBA" id="ARBA00022723"/>
    </source>
</evidence>
<protein>
    <recommendedName>
        <fullName evidence="8">Neutral metalloproteinase</fullName>
        <ecNumber evidence="8">3.4.24.-</ecNumber>
    </recommendedName>
</protein>
<evidence type="ECO:0000259" key="10">
    <source>
        <dbReference type="Pfam" id="PF01447"/>
    </source>
</evidence>
<evidence type="ECO:0000259" key="11">
    <source>
        <dbReference type="Pfam" id="PF02868"/>
    </source>
</evidence>
<evidence type="ECO:0000313" key="12">
    <source>
        <dbReference type="EMBL" id="NYE35766.1"/>
    </source>
</evidence>
<evidence type="ECO:0000256" key="6">
    <source>
        <dbReference type="ARBA" id="ARBA00023049"/>
    </source>
</evidence>
<dbReference type="PRINTS" id="PR00730">
    <property type="entry name" value="THERMOLYSIN"/>
</dbReference>
<dbReference type="InterPro" id="IPR027268">
    <property type="entry name" value="Peptidase_M4/M1_CTD_sf"/>
</dbReference>
<dbReference type="CDD" id="cd09597">
    <property type="entry name" value="M4_TLP"/>
    <property type="match status" value="1"/>
</dbReference>
<evidence type="ECO:0000256" key="7">
    <source>
        <dbReference type="PIRSR" id="PIRSR623612-1"/>
    </source>
</evidence>
<feature type="region of interest" description="Disordered" evidence="9">
    <location>
        <begin position="58"/>
        <end position="78"/>
    </location>
</feature>
<feature type="domain" description="Peptidase M4 C-terminal" evidence="11">
    <location>
        <begin position="166"/>
        <end position="328"/>
    </location>
</feature>
<evidence type="ECO:0000256" key="4">
    <source>
        <dbReference type="ARBA" id="ARBA00022801"/>
    </source>
</evidence>
<dbReference type="Pfam" id="PF01447">
    <property type="entry name" value="Peptidase_M4"/>
    <property type="match status" value="1"/>
</dbReference>
<comment type="similarity">
    <text evidence="1 8">Belongs to the peptidase M4 family.</text>
</comment>
<keyword evidence="2 8" id="KW-0645">Protease</keyword>
<dbReference type="InterPro" id="IPR001570">
    <property type="entry name" value="Peptidase_M4_C_domain"/>
</dbReference>
<reference evidence="12 13" key="1">
    <citation type="submission" date="2020-07" db="EMBL/GenBank/DDBJ databases">
        <authorList>
            <person name="Partida-Martinez L."/>
            <person name="Huntemann M."/>
            <person name="Clum A."/>
            <person name="Wang J."/>
            <person name="Palaniappan K."/>
            <person name="Ritter S."/>
            <person name="Chen I.-M."/>
            <person name="Stamatis D."/>
            <person name="Reddy T."/>
            <person name="O'Malley R."/>
            <person name="Daum C."/>
            <person name="Shapiro N."/>
            <person name="Ivanova N."/>
            <person name="Kyrpides N."/>
            <person name="Woyke T."/>
        </authorList>
    </citation>
    <scope>NUCLEOTIDE SEQUENCE [LARGE SCALE GENOMIC DNA]</scope>
    <source>
        <strain evidence="12 13">AT2.17</strain>
    </source>
</reference>
<gene>
    <name evidence="12" type="ORF">F4692_000870</name>
</gene>
<evidence type="ECO:0000256" key="2">
    <source>
        <dbReference type="ARBA" id="ARBA00022670"/>
    </source>
</evidence>
<dbReference type="GO" id="GO:0046872">
    <property type="term" value="F:metal ion binding"/>
    <property type="evidence" value="ECO:0007669"/>
    <property type="project" value="UniProtKB-UniRule"/>
</dbReference>
<dbReference type="SUPFAM" id="SSF55486">
    <property type="entry name" value="Metalloproteases ('zincins'), catalytic domain"/>
    <property type="match status" value="1"/>
</dbReference>
<dbReference type="PANTHER" id="PTHR43579:SF1">
    <property type="entry name" value="NEUTRAL METALLOPROTEINASE"/>
    <property type="match status" value="1"/>
</dbReference>
<comment type="function">
    <text evidence="8">Extracellular zinc metalloprotease.</text>
</comment>
<dbReference type="InterPro" id="IPR013856">
    <property type="entry name" value="Peptidase_M4_domain"/>
</dbReference>
<proteinExistence type="inferred from homology"/>
<accession>A0A7Y9H0K3</accession>
<dbReference type="Gene3D" id="1.10.390.10">
    <property type="entry name" value="Neutral Protease Domain 2"/>
    <property type="match status" value="1"/>
</dbReference>
<keyword evidence="4 8" id="KW-0378">Hydrolase</keyword>
<dbReference type="GO" id="GO:0004222">
    <property type="term" value="F:metalloendopeptidase activity"/>
    <property type="evidence" value="ECO:0007669"/>
    <property type="project" value="UniProtKB-UniRule"/>
</dbReference>
<name>A0A7Y9H0K3_9ACTN</name>
<dbReference type="InterPro" id="IPR052759">
    <property type="entry name" value="Metalloprotease_M4"/>
</dbReference>
<keyword evidence="3" id="KW-0479">Metal-binding</keyword>
<evidence type="ECO:0000256" key="9">
    <source>
        <dbReference type="SAM" id="MobiDB-lite"/>
    </source>
</evidence>
<dbReference type="GO" id="GO:0006508">
    <property type="term" value="P:proteolysis"/>
    <property type="evidence" value="ECO:0007669"/>
    <property type="project" value="UniProtKB-KW"/>
</dbReference>